<dbReference type="Pfam" id="PF15410">
    <property type="entry name" value="PH_9"/>
    <property type="match status" value="1"/>
</dbReference>
<name>A0A2B7XPY9_POLH7</name>
<feature type="compositionally biased region" description="Polar residues" evidence="1">
    <location>
        <begin position="467"/>
        <end position="478"/>
    </location>
</feature>
<feature type="compositionally biased region" description="Polar residues" evidence="1">
    <location>
        <begin position="1046"/>
        <end position="1059"/>
    </location>
</feature>
<feature type="region of interest" description="Disordered" evidence="1">
    <location>
        <begin position="990"/>
        <end position="1066"/>
    </location>
</feature>
<evidence type="ECO:0000259" key="2">
    <source>
        <dbReference type="PROSITE" id="PS50190"/>
    </source>
</evidence>
<gene>
    <name evidence="3" type="ORF">AJ80_07424</name>
</gene>
<dbReference type="Gene3D" id="2.30.29.30">
    <property type="entry name" value="Pleckstrin-homology domain (PH domain)/Phosphotyrosine-binding domain (PTB)"/>
    <property type="match status" value="1"/>
</dbReference>
<feature type="region of interest" description="Disordered" evidence="1">
    <location>
        <begin position="1430"/>
        <end position="1458"/>
    </location>
</feature>
<dbReference type="EMBL" id="PDNA01000143">
    <property type="protein sequence ID" value="PGH10668.1"/>
    <property type="molecule type" value="Genomic_DNA"/>
</dbReference>
<dbReference type="GO" id="GO:0005085">
    <property type="term" value="F:guanyl-nucleotide exchange factor activity"/>
    <property type="evidence" value="ECO:0007669"/>
    <property type="project" value="InterPro"/>
</dbReference>
<feature type="compositionally biased region" description="Polar residues" evidence="1">
    <location>
        <begin position="990"/>
        <end position="1020"/>
    </location>
</feature>
<evidence type="ECO:0000313" key="3">
    <source>
        <dbReference type="EMBL" id="PGH10668.1"/>
    </source>
</evidence>
<feature type="compositionally biased region" description="Polar residues" evidence="1">
    <location>
        <begin position="320"/>
        <end position="334"/>
    </location>
</feature>
<feature type="compositionally biased region" description="Basic and acidic residues" evidence="1">
    <location>
        <begin position="514"/>
        <end position="527"/>
    </location>
</feature>
<reference evidence="3 4" key="1">
    <citation type="submission" date="2017-10" db="EMBL/GenBank/DDBJ databases">
        <title>Comparative genomics in systemic dimorphic fungi from Ajellomycetaceae.</title>
        <authorList>
            <person name="Munoz J.F."/>
            <person name="Mcewen J.G."/>
            <person name="Clay O.K."/>
            <person name="Cuomo C.A."/>
        </authorList>
    </citation>
    <scope>NUCLEOTIDE SEQUENCE [LARGE SCALE GENOMIC DNA]</scope>
    <source>
        <strain evidence="3 4">UAMH7299</strain>
    </source>
</reference>
<dbReference type="InterPro" id="IPR000904">
    <property type="entry name" value="Sec7_dom"/>
</dbReference>
<dbReference type="InterPro" id="IPR041681">
    <property type="entry name" value="PH_9"/>
</dbReference>
<dbReference type="GO" id="GO:0032012">
    <property type="term" value="P:regulation of ARF protein signal transduction"/>
    <property type="evidence" value="ECO:0007669"/>
    <property type="project" value="InterPro"/>
</dbReference>
<sequence>MPSENSRPGLSKRTFSAFPPPLSKPTRQQDPYSSPPRTPPQNGKHRAPQRANLEVRPSQRETFLDDITPVEYEHGNDSMDDERDPHDLALSPKHVTRASVVDNMLLSLDQFSGDPMPFEDSRFYGSSQDADAYAAYLRYSSMQIGRPRGHTFSSSLSSDVEIHSEENSGRYSSQSNRGRRSNSSSNYHPGLQRIDSIRGVAEGITTRSKVYAAQRAAAPVERTLAHRPSRVGINGSRSSGSSSVDFNQMLSGTRVGNYRERRSASFDYGSNTLSDAGQRDHIRRYDDIDAAPTPTVPAGPRRNRTPPMPDNTVPALAAGNTRTPALSRKNSAKSARSMYNRKGRSDTLGTATIRGRGDEYKHQEDIPDMPPLPNYSEPAPSPTIAFHKTSYFSNPPPPQEPALLPAPKEKERPGFFRRVFGLGSSPAQFSREPAIARNDDMANLSRESQSAPSSSKGYRSSPRSVPNADQSSRENTPVVTKKPSSFFRRRKKSNAADHTPPPLMLAQSNIQPLEHSRTEHLKIEQVKNAEPSPVSSLRRVMKPFLADSASPIDEQNLRMEGAVYDSSDAGKPPFRGEGADSRAPAKSDRWSYRQNGTSQPKRGSLLRSKSGLNLNIPSHDRHDSFLADSSENESSSVRGATGRMRPMTSPNAPSHSLQNQFDNSQESLRALHSSGNVGGGLQHSSRLVTDRQSKSSVRSQQNSVDGASASASSSDNQQQKARRVSNANHDSNDQAAGHSTGLQKETGWLENIASAERLPDSDRSALPLEGANDSRSASMSTVSNYHTASNTPVIPDDDGKPRWSKPPELPPLQSETDLDLESTENHIDEIKAPLSADPDTPTATDREQAQKIYDESDEESESREPAAVFLGSPDRASVRKAFMELFDWTNMNILASLRSLCFRIALKAETQQVDRILDAFSCRWSECNPNHGFKATDVVHTICYSLLLLNTDLHLADIEQKMTRHQFIRNTMPTIQRVVADAAPGAFDSSSSTLGLVNPQSQNGDENAGSQAPKSPTLQPTRHKSHSSVDIANPNRLSRPVEPTPRANSVSTISTSEPSASEIGPLVTAPFRGTTMRAWEIQVEAVLKDFYNSIQRQRLPLRGAPADSEDQPQASNNFLTLTGNMLRRTPSTLSKAGSDTYPRGRPVDARLATARWSSKPRSRPRIYPNSTMGSSRTSLDDQSSIWSPSASSTWSKNSLGKTITSVSVDSFGSEYPRGDYQQSIGFANALSHAIIREDSVSVIAAAEDQSRTATLLEDESLELAGAPWAKEGSLKHKQHLNSVDKRAKDRNWNESFAVIQQGWMRLFSFNASTKSMRIKAKQRHNNGLAMGGGNWMENAEETWKFLLRQTIASALPPPGYSKSRPHVWALSLPTGAVHLFQVGTPEIVKEFVSTANYWSARLSKEPLHGGISNIEYGWSEAVINNALIHTEPQPPTSSAGGPRPSLQSSIRSSLDQQNLRPRLPADRIHISDWTPPQQTMLASTLSEAEQLTTLRNYVKHVENELQQHNELRSAMMLSFTPRHPNAAKAQVNWERKSSYLLREIVKFRTYIDCLQAAQLQKEKILSASKTDIPEVTVNAGSPEPQRERSASASVST</sequence>
<evidence type="ECO:0000313" key="4">
    <source>
        <dbReference type="Proteomes" id="UP000224634"/>
    </source>
</evidence>
<dbReference type="InterPro" id="IPR035999">
    <property type="entry name" value="Sec7_dom_sf"/>
</dbReference>
<dbReference type="PANTHER" id="PTHR10663">
    <property type="entry name" value="GUANYL-NUCLEOTIDE EXCHANGE FACTOR"/>
    <property type="match status" value="1"/>
</dbReference>
<feature type="compositionally biased region" description="Polar residues" evidence="1">
    <location>
        <begin position="694"/>
        <end position="705"/>
    </location>
</feature>
<feature type="compositionally biased region" description="Basic and acidic residues" evidence="1">
    <location>
        <begin position="844"/>
        <end position="854"/>
    </location>
</feature>
<feature type="compositionally biased region" description="Polar residues" evidence="1">
    <location>
        <begin position="627"/>
        <end position="638"/>
    </location>
</feature>
<dbReference type="Gene3D" id="1.10.1000.11">
    <property type="entry name" value="Arf Nucleotide-binding Site Opener,domain 2"/>
    <property type="match status" value="1"/>
</dbReference>
<feature type="region of interest" description="Disordered" evidence="1">
    <location>
        <begin position="1"/>
        <end position="88"/>
    </location>
</feature>
<dbReference type="PANTHER" id="PTHR10663:SF373">
    <property type="entry name" value="PH AND SEC7 DOMAIN-CONTAINING PROTEIN C11E3.11C"/>
    <property type="match status" value="1"/>
</dbReference>
<keyword evidence="4" id="KW-1185">Reference proteome</keyword>
<dbReference type="SUPFAM" id="SSF48425">
    <property type="entry name" value="Sec7 domain"/>
    <property type="match status" value="1"/>
</dbReference>
<comment type="caution">
    <text evidence="3">The sequence shown here is derived from an EMBL/GenBank/DDBJ whole genome shotgun (WGS) entry which is preliminary data.</text>
</comment>
<feature type="region of interest" description="Disordered" evidence="1">
    <location>
        <begin position="830"/>
        <end position="867"/>
    </location>
</feature>
<dbReference type="SUPFAM" id="SSF50729">
    <property type="entry name" value="PH domain-like"/>
    <property type="match status" value="1"/>
</dbReference>
<feature type="compositionally biased region" description="Polar residues" evidence="1">
    <location>
        <begin position="715"/>
        <end position="729"/>
    </location>
</feature>
<feature type="compositionally biased region" description="Polar residues" evidence="1">
    <location>
        <begin position="592"/>
        <end position="601"/>
    </location>
</feature>
<proteinExistence type="predicted"/>
<feature type="compositionally biased region" description="Basic and acidic residues" evidence="1">
    <location>
        <begin position="71"/>
        <end position="87"/>
    </location>
</feature>
<feature type="compositionally biased region" description="Low complexity" evidence="1">
    <location>
        <begin position="450"/>
        <end position="464"/>
    </location>
</feature>
<feature type="compositionally biased region" description="Polar residues" evidence="1">
    <location>
        <begin position="1168"/>
        <end position="1182"/>
    </location>
</feature>
<feature type="region of interest" description="Disordered" evidence="1">
    <location>
        <begin position="1158"/>
        <end position="1183"/>
    </location>
</feature>
<dbReference type="PROSITE" id="PS50190">
    <property type="entry name" value="SEC7"/>
    <property type="match status" value="1"/>
</dbReference>
<feature type="domain" description="SEC7" evidence="2">
    <location>
        <begin position="829"/>
        <end position="1004"/>
    </location>
</feature>
<accession>A0A2B7XPY9</accession>
<organism evidence="3 4">
    <name type="scientific">Polytolypa hystricis (strain UAMH7299)</name>
    <dbReference type="NCBI Taxonomy" id="1447883"/>
    <lineage>
        <taxon>Eukaryota</taxon>
        <taxon>Fungi</taxon>
        <taxon>Dikarya</taxon>
        <taxon>Ascomycota</taxon>
        <taxon>Pezizomycotina</taxon>
        <taxon>Eurotiomycetes</taxon>
        <taxon>Eurotiomycetidae</taxon>
        <taxon>Onygenales</taxon>
        <taxon>Onygenales incertae sedis</taxon>
        <taxon>Polytolypa</taxon>
    </lineage>
</organism>
<feature type="compositionally biased region" description="Polar residues" evidence="1">
    <location>
        <begin position="648"/>
        <end position="667"/>
    </location>
</feature>
<dbReference type="InterPro" id="IPR023394">
    <property type="entry name" value="Sec7_C_sf"/>
</dbReference>
<dbReference type="InterPro" id="IPR011993">
    <property type="entry name" value="PH-like_dom_sf"/>
</dbReference>
<dbReference type="SMART" id="SM00222">
    <property type="entry name" value="Sec7"/>
    <property type="match status" value="1"/>
</dbReference>
<feature type="region of interest" description="Disordered" evidence="1">
    <location>
        <begin position="150"/>
        <end position="192"/>
    </location>
</feature>
<feature type="region of interest" description="Disordered" evidence="1">
    <location>
        <begin position="1573"/>
        <end position="1596"/>
    </location>
</feature>
<feature type="compositionally biased region" description="Low complexity" evidence="1">
    <location>
        <begin position="169"/>
        <end position="187"/>
    </location>
</feature>
<dbReference type="STRING" id="1447883.A0A2B7XPY9"/>
<dbReference type="OrthoDB" id="2157641at2759"/>
<dbReference type="Pfam" id="PF01369">
    <property type="entry name" value="Sec7"/>
    <property type="match status" value="1"/>
</dbReference>
<feature type="compositionally biased region" description="Polar residues" evidence="1">
    <location>
        <begin position="773"/>
        <end position="792"/>
    </location>
</feature>
<dbReference type="Proteomes" id="UP000224634">
    <property type="component" value="Unassembled WGS sequence"/>
</dbReference>
<protein>
    <recommendedName>
        <fullName evidence="2">SEC7 domain-containing protein</fullName>
    </recommendedName>
</protein>
<feature type="compositionally biased region" description="Polar residues" evidence="1">
    <location>
        <begin position="1445"/>
        <end position="1458"/>
    </location>
</feature>
<evidence type="ECO:0000256" key="1">
    <source>
        <dbReference type="SAM" id="MobiDB-lite"/>
    </source>
</evidence>
<feature type="compositionally biased region" description="Basic and acidic residues" evidence="1">
    <location>
        <begin position="577"/>
        <end position="591"/>
    </location>
</feature>
<feature type="compositionally biased region" description="Basic and acidic residues" evidence="1">
    <location>
        <begin position="355"/>
        <end position="365"/>
    </location>
</feature>
<feature type="region of interest" description="Disordered" evidence="1">
    <location>
        <begin position="288"/>
        <end position="815"/>
    </location>
</feature>